<gene>
    <name evidence="2" type="ORF">B0188_03535</name>
</gene>
<dbReference type="OrthoDB" id="5688615at2"/>
<dbReference type="AlphaFoldDB" id="A0A1T0B6M5"/>
<evidence type="ECO:0000313" key="3">
    <source>
        <dbReference type="Proteomes" id="UP000190023"/>
    </source>
</evidence>
<dbReference type="STRING" id="123822.B0188_03535"/>
<dbReference type="EMBL" id="MUYB01000012">
    <property type="protein sequence ID" value="OOS05860.1"/>
    <property type="molecule type" value="Genomic_DNA"/>
</dbReference>
<protein>
    <recommendedName>
        <fullName evidence="4">DUF2681 domain-containing protein</fullName>
    </recommendedName>
</protein>
<evidence type="ECO:0008006" key="4">
    <source>
        <dbReference type="Google" id="ProtNLM"/>
    </source>
</evidence>
<name>A0A1T0B6M5_9PAST</name>
<proteinExistence type="predicted"/>
<evidence type="ECO:0000256" key="1">
    <source>
        <dbReference type="SAM" id="Coils"/>
    </source>
</evidence>
<reference evidence="2 3" key="1">
    <citation type="submission" date="2017-02" db="EMBL/GenBank/DDBJ databases">
        <title>Draft genome sequence of Haemophilus felis CCUG 31170 type strain.</title>
        <authorList>
            <person name="Engstrom-Jakobsson H."/>
            <person name="Salva-Serra F."/>
            <person name="Thorell K."/>
            <person name="Gonzales-Siles L."/>
            <person name="Karlsson R."/>
            <person name="Boulund F."/>
            <person name="Engstrand L."/>
            <person name="Kristiansson E."/>
            <person name="Moore E."/>
        </authorList>
    </citation>
    <scope>NUCLEOTIDE SEQUENCE [LARGE SCALE GENOMIC DNA]</scope>
    <source>
        <strain evidence="2 3">CCUG 31170</strain>
    </source>
</reference>
<dbReference type="Pfam" id="PF10883">
    <property type="entry name" value="DUF2681"/>
    <property type="match status" value="1"/>
</dbReference>
<organism evidence="2 3">
    <name type="scientific">[Haemophilus] felis</name>
    <dbReference type="NCBI Taxonomy" id="123822"/>
    <lineage>
        <taxon>Bacteria</taxon>
        <taxon>Pseudomonadati</taxon>
        <taxon>Pseudomonadota</taxon>
        <taxon>Gammaproteobacteria</taxon>
        <taxon>Pasteurellales</taxon>
        <taxon>Pasteurellaceae</taxon>
    </lineage>
</organism>
<keyword evidence="3" id="KW-1185">Reference proteome</keyword>
<dbReference type="Proteomes" id="UP000190023">
    <property type="component" value="Unassembled WGS sequence"/>
</dbReference>
<sequence>MTLFLIVAGLLVLIGVFIWLKFRSACAEIEHLVATNQQLDKQNQTLKAQKAVAESQVKNYQVRTENEKVVSGVSRDGIVEQLHEHGDLRSDE</sequence>
<dbReference type="InterPro" id="IPR020274">
    <property type="entry name" value="Uncharacterised_HI1496"/>
</dbReference>
<evidence type="ECO:0000313" key="2">
    <source>
        <dbReference type="EMBL" id="OOS05860.1"/>
    </source>
</evidence>
<keyword evidence="1" id="KW-0175">Coiled coil</keyword>
<accession>A0A1T0B6M5</accession>
<comment type="caution">
    <text evidence="2">The sequence shown here is derived from an EMBL/GenBank/DDBJ whole genome shotgun (WGS) entry which is preliminary data.</text>
</comment>
<feature type="coiled-coil region" evidence="1">
    <location>
        <begin position="29"/>
        <end position="63"/>
    </location>
</feature>